<dbReference type="eggNOG" id="COG1522">
    <property type="taxonomic scope" value="Bacteria"/>
</dbReference>
<dbReference type="InterPro" id="IPR019888">
    <property type="entry name" value="Tscrpt_reg_AsnC-like"/>
</dbReference>
<dbReference type="RefSeq" id="WP_020950335.1">
    <property type="nucleotide sequence ID" value="NC_022041.1"/>
</dbReference>
<dbReference type="InterPro" id="IPR011008">
    <property type="entry name" value="Dimeric_a/b-barrel"/>
</dbReference>
<proteinExistence type="predicted"/>
<sequence length="168" mass="18439">MAETTKIEPSDGPFELDRTDRAILAELARDGRLSVTELAGRVGLSKTPVQARMKRLEAAGVIAGYRAIISAVRMNLAHVAFVELKLSDTREAALQAFNRAVRAVPEIEECHMIAGGFDYLLKVRTTDITDYRRVLAERISTLPHVASSSTYVAMEAIKDNAIVTLPKD</sequence>
<dbReference type="InterPro" id="IPR011991">
    <property type="entry name" value="ArsR-like_HTH"/>
</dbReference>
<dbReference type="GO" id="GO:0043200">
    <property type="term" value="P:response to amino acid"/>
    <property type="evidence" value="ECO:0007669"/>
    <property type="project" value="TreeGrafter"/>
</dbReference>
<dbReference type="InterPro" id="IPR000485">
    <property type="entry name" value="AsnC-type_HTH_dom"/>
</dbReference>
<dbReference type="CDD" id="cd00090">
    <property type="entry name" value="HTH_ARSR"/>
    <property type="match status" value="1"/>
</dbReference>
<dbReference type="PRINTS" id="PR00033">
    <property type="entry name" value="HTHASNC"/>
</dbReference>
<dbReference type="KEGG" id="pami:JCM7686_1596"/>
<dbReference type="PROSITE" id="PS50956">
    <property type="entry name" value="HTH_ASNC_2"/>
    <property type="match status" value="1"/>
</dbReference>
<keyword evidence="2" id="KW-0238">DNA-binding</keyword>
<dbReference type="GO" id="GO:0005829">
    <property type="term" value="C:cytosol"/>
    <property type="evidence" value="ECO:0007669"/>
    <property type="project" value="TreeGrafter"/>
</dbReference>
<reference evidence="6 7" key="1">
    <citation type="journal article" date="2014" name="BMC Genomics">
        <title>Architecture and functions of a multipartite genome of the methylotrophic bacterium Paracoccus aminophilus JCM 7686, containing primary and secondary chromids.</title>
        <authorList>
            <person name="Dziewit L."/>
            <person name="Czarnecki J."/>
            <person name="Wibberg D."/>
            <person name="Radlinska M."/>
            <person name="Mrozek P."/>
            <person name="Szymczak M."/>
            <person name="Schluter A."/>
            <person name="Puhler A."/>
            <person name="Bartosik D."/>
        </authorList>
    </citation>
    <scope>NUCLEOTIDE SEQUENCE [LARGE SCALE GENOMIC DNA]</scope>
    <source>
        <strain evidence="6">JCM 7686</strain>
    </source>
</reference>
<dbReference type="InterPro" id="IPR036388">
    <property type="entry name" value="WH-like_DNA-bd_sf"/>
</dbReference>
<dbReference type="PANTHER" id="PTHR30154:SF0">
    <property type="entry name" value="LEUCINE-RESPONSIVE REGULATORY PROTEIN"/>
    <property type="match status" value="1"/>
</dbReference>
<dbReference type="Gene3D" id="3.30.70.920">
    <property type="match status" value="1"/>
</dbReference>
<dbReference type="HOGENOM" id="CLU_091233_0_0_5"/>
<keyword evidence="1" id="KW-0805">Transcription regulation</keyword>
<keyword evidence="3" id="KW-0010">Activator</keyword>
<dbReference type="Gene3D" id="1.10.10.10">
    <property type="entry name" value="Winged helix-like DNA-binding domain superfamily/Winged helix DNA-binding domain"/>
    <property type="match status" value="1"/>
</dbReference>
<dbReference type="Pfam" id="PF13412">
    <property type="entry name" value="HTH_24"/>
    <property type="match status" value="1"/>
</dbReference>
<feature type="domain" description="HTH asnC-type" evidence="5">
    <location>
        <begin position="16"/>
        <end position="77"/>
    </location>
</feature>
<evidence type="ECO:0000256" key="2">
    <source>
        <dbReference type="ARBA" id="ARBA00023125"/>
    </source>
</evidence>
<evidence type="ECO:0000259" key="5">
    <source>
        <dbReference type="PROSITE" id="PS50956"/>
    </source>
</evidence>
<dbReference type="EMBL" id="CP006650">
    <property type="protein sequence ID" value="AGT08697.1"/>
    <property type="molecule type" value="Genomic_DNA"/>
</dbReference>
<name>S5XU36_PARAH</name>
<dbReference type="SMART" id="SM00344">
    <property type="entry name" value="HTH_ASNC"/>
    <property type="match status" value="1"/>
</dbReference>
<gene>
    <name evidence="6" type="ORF">JCM7686_1596</name>
</gene>
<accession>S5XU36</accession>
<dbReference type="GO" id="GO:0006355">
    <property type="term" value="P:regulation of DNA-templated transcription"/>
    <property type="evidence" value="ECO:0007669"/>
    <property type="project" value="UniProtKB-ARBA"/>
</dbReference>
<dbReference type="InterPro" id="IPR019887">
    <property type="entry name" value="Tscrpt_reg_AsnC/Lrp_C"/>
</dbReference>
<evidence type="ECO:0000313" key="7">
    <source>
        <dbReference type="Proteomes" id="UP000015480"/>
    </source>
</evidence>
<dbReference type="OrthoDB" id="8085200at2"/>
<keyword evidence="7" id="KW-1185">Reference proteome</keyword>
<dbReference type="AlphaFoldDB" id="S5XU36"/>
<dbReference type="Proteomes" id="UP000015480">
    <property type="component" value="Chromosome"/>
</dbReference>
<protein>
    <submittedName>
        <fullName evidence="6">Transcriptional regulator, Lrp/AsnC family</fullName>
    </submittedName>
</protein>
<evidence type="ECO:0000256" key="1">
    <source>
        <dbReference type="ARBA" id="ARBA00023015"/>
    </source>
</evidence>
<dbReference type="Pfam" id="PF01037">
    <property type="entry name" value="AsnC_trans_reg"/>
    <property type="match status" value="1"/>
</dbReference>
<keyword evidence="4" id="KW-0804">Transcription</keyword>
<evidence type="ECO:0000256" key="3">
    <source>
        <dbReference type="ARBA" id="ARBA00023159"/>
    </source>
</evidence>
<dbReference type="SUPFAM" id="SSF54909">
    <property type="entry name" value="Dimeric alpha+beta barrel"/>
    <property type="match status" value="1"/>
</dbReference>
<dbReference type="SUPFAM" id="SSF46785">
    <property type="entry name" value="Winged helix' DNA-binding domain"/>
    <property type="match status" value="1"/>
</dbReference>
<dbReference type="PANTHER" id="PTHR30154">
    <property type="entry name" value="LEUCINE-RESPONSIVE REGULATORY PROTEIN"/>
    <property type="match status" value="1"/>
</dbReference>
<evidence type="ECO:0000256" key="4">
    <source>
        <dbReference type="ARBA" id="ARBA00023163"/>
    </source>
</evidence>
<dbReference type="PATRIC" id="fig|1367847.3.peg.1571"/>
<organism evidence="6 7">
    <name type="scientific">Paracoccus aminophilus JCM 7686</name>
    <dbReference type="NCBI Taxonomy" id="1367847"/>
    <lineage>
        <taxon>Bacteria</taxon>
        <taxon>Pseudomonadati</taxon>
        <taxon>Pseudomonadota</taxon>
        <taxon>Alphaproteobacteria</taxon>
        <taxon>Rhodobacterales</taxon>
        <taxon>Paracoccaceae</taxon>
        <taxon>Paracoccus</taxon>
    </lineage>
</organism>
<dbReference type="STRING" id="1367847.JCM7686_1596"/>
<evidence type="ECO:0000313" key="6">
    <source>
        <dbReference type="EMBL" id="AGT08697.1"/>
    </source>
</evidence>
<dbReference type="GO" id="GO:0043565">
    <property type="term" value="F:sequence-specific DNA binding"/>
    <property type="evidence" value="ECO:0007669"/>
    <property type="project" value="InterPro"/>
</dbReference>
<dbReference type="InterPro" id="IPR036390">
    <property type="entry name" value="WH_DNA-bd_sf"/>
</dbReference>